<feature type="compositionally biased region" description="Low complexity" evidence="2">
    <location>
        <begin position="28"/>
        <end position="37"/>
    </location>
</feature>
<feature type="domain" description="SHSP" evidence="3">
    <location>
        <begin position="73"/>
        <end position="153"/>
    </location>
</feature>
<feature type="compositionally biased region" description="Polar residues" evidence="2">
    <location>
        <begin position="38"/>
        <end position="49"/>
    </location>
</feature>
<dbReference type="PANTHER" id="PTHR45640:SF13">
    <property type="entry name" value="HEAT SHOCK PROTEIN 22-RELATED"/>
    <property type="match status" value="1"/>
</dbReference>
<dbReference type="GO" id="GO:0005634">
    <property type="term" value="C:nucleus"/>
    <property type="evidence" value="ECO:0007669"/>
    <property type="project" value="TreeGrafter"/>
</dbReference>
<evidence type="ECO:0000256" key="1">
    <source>
        <dbReference type="ARBA" id="ARBA00023016"/>
    </source>
</evidence>
<dbReference type="InterPro" id="IPR002068">
    <property type="entry name" value="A-crystallin/Hsp20_dom"/>
</dbReference>
<dbReference type="GO" id="GO:0005737">
    <property type="term" value="C:cytoplasm"/>
    <property type="evidence" value="ECO:0007669"/>
    <property type="project" value="TreeGrafter"/>
</dbReference>
<dbReference type="Proteomes" id="UP001054837">
    <property type="component" value="Unassembled WGS sequence"/>
</dbReference>
<evidence type="ECO:0000313" key="4">
    <source>
        <dbReference type="EMBL" id="GIY04265.1"/>
    </source>
</evidence>
<keyword evidence="1" id="KW-0346">Stress response</keyword>
<dbReference type="Gene3D" id="2.60.40.790">
    <property type="match status" value="1"/>
</dbReference>
<dbReference type="Pfam" id="PF00011">
    <property type="entry name" value="HSP20"/>
    <property type="match status" value="1"/>
</dbReference>
<reference evidence="4 5" key="1">
    <citation type="submission" date="2021-06" db="EMBL/GenBank/DDBJ databases">
        <title>Caerostris darwini draft genome.</title>
        <authorList>
            <person name="Kono N."/>
            <person name="Arakawa K."/>
        </authorList>
    </citation>
    <scope>NUCLEOTIDE SEQUENCE [LARGE SCALE GENOMIC DNA]</scope>
</reference>
<evidence type="ECO:0000313" key="5">
    <source>
        <dbReference type="Proteomes" id="UP001054837"/>
    </source>
</evidence>
<feature type="region of interest" description="Disordered" evidence="2">
    <location>
        <begin position="1"/>
        <end position="68"/>
    </location>
</feature>
<dbReference type="InterPro" id="IPR008978">
    <property type="entry name" value="HSP20-like_chaperone"/>
</dbReference>
<dbReference type="GO" id="GO:0042026">
    <property type="term" value="P:protein refolding"/>
    <property type="evidence" value="ECO:0007669"/>
    <property type="project" value="TreeGrafter"/>
</dbReference>
<name>A0AAV4Q8E9_9ARAC</name>
<evidence type="ECO:0000259" key="3">
    <source>
        <dbReference type="Pfam" id="PF00011"/>
    </source>
</evidence>
<comment type="caution">
    <text evidence="4">The sequence shown here is derived from an EMBL/GenBank/DDBJ whole genome shotgun (WGS) entry which is preliminary data.</text>
</comment>
<dbReference type="EMBL" id="BPLQ01003906">
    <property type="protein sequence ID" value="GIY04265.1"/>
    <property type="molecule type" value="Genomic_DNA"/>
</dbReference>
<evidence type="ECO:0000256" key="2">
    <source>
        <dbReference type="SAM" id="MobiDB-lite"/>
    </source>
</evidence>
<feature type="compositionally biased region" description="Basic and acidic residues" evidence="2">
    <location>
        <begin position="10"/>
        <end position="24"/>
    </location>
</feature>
<dbReference type="GO" id="GO:0051082">
    <property type="term" value="F:unfolded protein binding"/>
    <property type="evidence" value="ECO:0007669"/>
    <property type="project" value="TreeGrafter"/>
</dbReference>
<dbReference type="AlphaFoldDB" id="A0AAV4Q8E9"/>
<protein>
    <submittedName>
        <fullName evidence="4">SHSP domain-containing protein</fullName>
    </submittedName>
</protein>
<dbReference type="CDD" id="cd06526">
    <property type="entry name" value="metazoan_ACD"/>
    <property type="match status" value="1"/>
</dbReference>
<dbReference type="InterPro" id="IPR001436">
    <property type="entry name" value="Alpha-crystallin/sHSP_animal"/>
</dbReference>
<keyword evidence="5" id="KW-1185">Reference proteome</keyword>
<proteinExistence type="predicted"/>
<feature type="region of interest" description="Disordered" evidence="2">
    <location>
        <begin position="154"/>
        <end position="182"/>
    </location>
</feature>
<dbReference type="GO" id="GO:0009408">
    <property type="term" value="P:response to heat"/>
    <property type="evidence" value="ECO:0007669"/>
    <property type="project" value="TreeGrafter"/>
</dbReference>
<dbReference type="PANTHER" id="PTHR45640">
    <property type="entry name" value="HEAT SHOCK PROTEIN HSP-12.2-RELATED"/>
    <property type="match status" value="1"/>
</dbReference>
<accession>A0AAV4Q8E9</accession>
<sequence length="182" mass="19992">MSKTRVRKPFPPEDTTKKDKENAESPKAQQAQAQAQASISKTYNISGGSSEPYPLGDVDSETKEDESSSTRMKDFQLLLYMRHFRVTDIIVKLKKRTILVDASHEEHVDEHGFVSRSMVFKKELPENVLLDTIVVMFTGTGFLVIQAQKVADAEGQGDGDDEPAAAAKGSAADVETGYLKGL</sequence>
<gene>
    <name evidence="4" type="primary">AVEN_118275_1</name>
    <name evidence="4" type="ORF">CDAR_253831</name>
</gene>
<organism evidence="4 5">
    <name type="scientific">Caerostris darwini</name>
    <dbReference type="NCBI Taxonomy" id="1538125"/>
    <lineage>
        <taxon>Eukaryota</taxon>
        <taxon>Metazoa</taxon>
        <taxon>Ecdysozoa</taxon>
        <taxon>Arthropoda</taxon>
        <taxon>Chelicerata</taxon>
        <taxon>Arachnida</taxon>
        <taxon>Araneae</taxon>
        <taxon>Araneomorphae</taxon>
        <taxon>Entelegynae</taxon>
        <taxon>Araneoidea</taxon>
        <taxon>Araneidae</taxon>
        <taxon>Caerostris</taxon>
    </lineage>
</organism>